<sequence length="301" mass="33141">MVAAVTLGTPMLRSFEKLCRTANADLLIAADSEHAAVVGGNDYAMPWHWHDCLMFILPSRGAIELKHEGQREGTWLSQDRFAVVPADRAHATQAGLGSHSHVAMYVTHPAIQRLDKEIGSLKEFRRRTQATALFRRTSRLRALQELSGRVEASGYGNAGVRRGLSSALLIQCIAEVMAGEAVSGASHREHAVALVDDLKDYLTQHIDQNIPLNALEARFGVSRRHMTRLFRELTGSSIGEFQQKVRLEAACELLNTTDLPIGEIAFRVGFDSGAALAHAMRRESGRSPSEIRKRAARSIKN</sequence>
<evidence type="ECO:0000256" key="2">
    <source>
        <dbReference type="ARBA" id="ARBA00023125"/>
    </source>
</evidence>
<dbReference type="SMART" id="SM00342">
    <property type="entry name" value="HTH_ARAC"/>
    <property type="match status" value="1"/>
</dbReference>
<dbReference type="PANTHER" id="PTHR46796:SF6">
    <property type="entry name" value="ARAC SUBFAMILY"/>
    <property type="match status" value="1"/>
</dbReference>
<accession>A0ABR7U3E3</accession>
<keyword evidence="6" id="KW-1185">Reference proteome</keyword>
<evidence type="ECO:0000256" key="1">
    <source>
        <dbReference type="ARBA" id="ARBA00023015"/>
    </source>
</evidence>
<dbReference type="SUPFAM" id="SSF46689">
    <property type="entry name" value="Homeodomain-like"/>
    <property type="match status" value="2"/>
</dbReference>
<keyword evidence="2" id="KW-0238">DNA-binding</keyword>
<proteinExistence type="predicted"/>
<protein>
    <submittedName>
        <fullName evidence="5">Helix-turn-helix transcriptional regulator</fullName>
    </submittedName>
</protein>
<dbReference type="PANTHER" id="PTHR46796">
    <property type="entry name" value="HTH-TYPE TRANSCRIPTIONAL ACTIVATOR RHAS-RELATED"/>
    <property type="match status" value="1"/>
</dbReference>
<dbReference type="InterPro" id="IPR009057">
    <property type="entry name" value="Homeodomain-like_sf"/>
</dbReference>
<dbReference type="RefSeq" id="WP_188102721.1">
    <property type="nucleotide sequence ID" value="NZ_JAANIH010000028.1"/>
</dbReference>
<keyword evidence="3" id="KW-0804">Transcription</keyword>
<dbReference type="Pfam" id="PF12833">
    <property type="entry name" value="HTH_18"/>
    <property type="match status" value="1"/>
</dbReference>
<dbReference type="InterPro" id="IPR050204">
    <property type="entry name" value="AraC_XylS_family_regulators"/>
</dbReference>
<feature type="domain" description="HTH araC/xylS-type" evidence="4">
    <location>
        <begin position="196"/>
        <end position="294"/>
    </location>
</feature>
<comment type="caution">
    <text evidence="5">The sequence shown here is derived from an EMBL/GenBank/DDBJ whole genome shotgun (WGS) entry which is preliminary data.</text>
</comment>
<dbReference type="PROSITE" id="PS01124">
    <property type="entry name" value="HTH_ARAC_FAMILY_2"/>
    <property type="match status" value="1"/>
</dbReference>
<evidence type="ECO:0000259" key="4">
    <source>
        <dbReference type="PROSITE" id="PS01124"/>
    </source>
</evidence>
<gene>
    <name evidence="5" type="ORF">HA482_10135</name>
</gene>
<organism evidence="5 6">
    <name type="scientific">Bradyrhizobium campsiandrae</name>
    <dbReference type="NCBI Taxonomy" id="1729892"/>
    <lineage>
        <taxon>Bacteria</taxon>
        <taxon>Pseudomonadati</taxon>
        <taxon>Pseudomonadota</taxon>
        <taxon>Alphaproteobacteria</taxon>
        <taxon>Hyphomicrobiales</taxon>
        <taxon>Nitrobacteraceae</taxon>
        <taxon>Bradyrhizobium</taxon>
    </lineage>
</organism>
<dbReference type="InterPro" id="IPR018060">
    <property type="entry name" value="HTH_AraC"/>
</dbReference>
<evidence type="ECO:0000256" key="3">
    <source>
        <dbReference type="ARBA" id="ARBA00023163"/>
    </source>
</evidence>
<dbReference type="Gene3D" id="1.10.10.60">
    <property type="entry name" value="Homeodomain-like"/>
    <property type="match status" value="1"/>
</dbReference>
<evidence type="ECO:0000313" key="5">
    <source>
        <dbReference type="EMBL" id="MBC9978574.1"/>
    </source>
</evidence>
<reference evidence="5 6" key="1">
    <citation type="journal article" date="2020" name="Arch. Microbiol.">
        <title>Bradyrhizobium campsiandrae sp. nov., a nitrogen-fixing bacterial strain isolated from a native leguminous tree from the Amazon adapted to flooded conditions.</title>
        <authorList>
            <person name="Cabral Michel D."/>
            <person name="Martins da Costa E."/>
            <person name="Azarias Guimaraes A."/>
            <person name="Soares de Carvalho T."/>
            <person name="Santos de Castro Caputo P."/>
            <person name="Willems A."/>
            <person name="de Souza Moreira F.M."/>
        </authorList>
    </citation>
    <scope>NUCLEOTIDE SEQUENCE [LARGE SCALE GENOMIC DNA]</scope>
    <source>
        <strain evidence="6">INPA 384B</strain>
    </source>
</reference>
<dbReference type="EMBL" id="JAATTO010000012">
    <property type="protein sequence ID" value="MBC9978574.1"/>
    <property type="molecule type" value="Genomic_DNA"/>
</dbReference>
<name>A0ABR7U3E3_9BRAD</name>
<dbReference type="Proteomes" id="UP000639516">
    <property type="component" value="Unassembled WGS sequence"/>
</dbReference>
<keyword evidence="1" id="KW-0805">Transcription regulation</keyword>
<evidence type="ECO:0000313" key="6">
    <source>
        <dbReference type="Proteomes" id="UP000639516"/>
    </source>
</evidence>